<protein>
    <submittedName>
        <fullName evidence="1">CopG family transcriptional regulator</fullName>
    </submittedName>
</protein>
<keyword evidence="2" id="KW-1185">Reference proteome</keyword>
<comment type="caution">
    <text evidence="1">The sequence shown here is derived from an EMBL/GenBank/DDBJ whole genome shotgun (WGS) entry which is preliminary data.</text>
</comment>
<evidence type="ECO:0000313" key="2">
    <source>
        <dbReference type="Proteomes" id="UP001596977"/>
    </source>
</evidence>
<reference evidence="2" key="1">
    <citation type="journal article" date="2019" name="Int. J. Syst. Evol. Microbiol.">
        <title>The Global Catalogue of Microorganisms (GCM) 10K type strain sequencing project: providing services to taxonomists for standard genome sequencing and annotation.</title>
        <authorList>
            <consortium name="The Broad Institute Genomics Platform"/>
            <consortium name="The Broad Institute Genome Sequencing Center for Infectious Disease"/>
            <person name="Wu L."/>
            <person name="Ma J."/>
        </authorList>
    </citation>
    <scope>NUCLEOTIDE SEQUENCE [LARGE SCALE GENOMIC DNA]</scope>
    <source>
        <strain evidence="2">CCUG 62982</strain>
    </source>
</reference>
<dbReference type="Proteomes" id="UP001596977">
    <property type="component" value="Unassembled WGS sequence"/>
</dbReference>
<name>A0ABW3H0U1_9SPHN</name>
<accession>A0ABW3H0U1</accession>
<sequence>MPQKVRYQLFVPLSLSERLEALAAKPGATRSALLAQALESWLDRRGTSELDERFGVRLDRISSSLARIERGQEILLESLALFIRYELAIHAPLAENDHAGRALARERFEAFVSQVGRQLAAGKRTLAPATESER</sequence>
<gene>
    <name evidence="1" type="ORF">ACFQ1E_01645</name>
</gene>
<dbReference type="InterPro" id="IPR010985">
    <property type="entry name" value="Ribbon_hlx_hlx"/>
</dbReference>
<dbReference type="SUPFAM" id="SSF47598">
    <property type="entry name" value="Ribbon-helix-helix"/>
    <property type="match status" value="1"/>
</dbReference>
<dbReference type="RefSeq" id="WP_264942698.1">
    <property type="nucleotide sequence ID" value="NZ_JAPDRA010000001.1"/>
</dbReference>
<evidence type="ECO:0000313" key="1">
    <source>
        <dbReference type="EMBL" id="MFD0945034.1"/>
    </source>
</evidence>
<proteinExistence type="predicted"/>
<dbReference type="EMBL" id="JBHTJG010000001">
    <property type="protein sequence ID" value="MFD0945034.1"/>
    <property type="molecule type" value="Genomic_DNA"/>
</dbReference>
<organism evidence="1 2">
    <name type="scientific">Sphingomonas canadensis</name>
    <dbReference type="NCBI Taxonomy" id="1219257"/>
    <lineage>
        <taxon>Bacteria</taxon>
        <taxon>Pseudomonadati</taxon>
        <taxon>Pseudomonadota</taxon>
        <taxon>Alphaproteobacteria</taxon>
        <taxon>Sphingomonadales</taxon>
        <taxon>Sphingomonadaceae</taxon>
        <taxon>Sphingomonas</taxon>
    </lineage>
</organism>